<evidence type="ECO:0000256" key="3">
    <source>
        <dbReference type="ARBA" id="ARBA00022801"/>
    </source>
</evidence>
<proteinExistence type="predicted"/>
<dbReference type="PANTHER" id="PTHR45709:SF2">
    <property type="entry name" value="LARGE SUBUNIT GTPASE 1 HOMOLOG"/>
    <property type="match status" value="1"/>
</dbReference>
<dbReference type="GO" id="GO:0003924">
    <property type="term" value="F:GTPase activity"/>
    <property type="evidence" value="ECO:0007669"/>
    <property type="project" value="InterPro"/>
</dbReference>
<organism evidence="8">
    <name type="scientific">Aureococcus anophagefferens</name>
    <name type="common">Harmful bloom alga</name>
    <dbReference type="NCBI Taxonomy" id="44056"/>
    <lineage>
        <taxon>Eukaryota</taxon>
        <taxon>Sar</taxon>
        <taxon>Stramenopiles</taxon>
        <taxon>Ochrophyta</taxon>
        <taxon>Pelagophyceae</taxon>
        <taxon>Pelagomonadales</taxon>
        <taxon>Pelagomonadaceae</taxon>
        <taxon>Aureococcus</taxon>
    </lineage>
</organism>
<feature type="non-terminal residue" evidence="7">
    <location>
        <position position="1"/>
    </location>
</feature>
<dbReference type="GO" id="GO:0005829">
    <property type="term" value="C:cytosol"/>
    <property type="evidence" value="ECO:0007669"/>
    <property type="project" value="TreeGrafter"/>
</dbReference>
<dbReference type="Gene3D" id="3.40.50.300">
    <property type="entry name" value="P-loop containing nucleotide triphosphate hydrolases"/>
    <property type="match status" value="1"/>
</dbReference>
<dbReference type="InterPro" id="IPR006073">
    <property type="entry name" value="GTP-bd"/>
</dbReference>
<evidence type="ECO:0000256" key="2">
    <source>
        <dbReference type="ARBA" id="ARBA00022741"/>
    </source>
</evidence>
<keyword evidence="8" id="KW-1185">Reference proteome</keyword>
<evidence type="ECO:0000313" key="8">
    <source>
        <dbReference type="Proteomes" id="UP000002729"/>
    </source>
</evidence>
<sequence length="247" mass="26537">VWRQLWRTLERSDAVLLLVDARWPDFYANPDLIAYARSLGREVLIVVNKADYLRPAQREAWAAHFRAELGLETAFFSARQEQAALDEEGRRARDAALAAEAPTDADDAAPAPRPELLARGEALARASRAARGDDKEGRPHCVGLVGYPNVGKSSCVNVLRDCDAYAHGVGARAGVSATPGKTKHLQTLLVGDDFELCDCPGLVFPALVAGGAAELICAGVVPIARMREPLAACQVVADRTPRALFDA</sequence>
<keyword evidence="1" id="KW-0963">Cytoplasm</keyword>
<evidence type="ECO:0000256" key="1">
    <source>
        <dbReference type="ARBA" id="ARBA00022490"/>
    </source>
</evidence>
<keyword evidence="2" id="KW-0547">Nucleotide-binding</keyword>
<dbReference type="SUPFAM" id="SSF52540">
    <property type="entry name" value="P-loop containing nucleoside triphosphate hydrolases"/>
    <property type="match status" value="1"/>
</dbReference>
<feature type="region of interest" description="Disordered" evidence="5">
    <location>
        <begin position="87"/>
        <end position="112"/>
    </location>
</feature>
<dbReference type="AlphaFoldDB" id="F0XXR6"/>
<keyword evidence="3" id="KW-0378">Hydrolase</keyword>
<dbReference type="Pfam" id="PF01926">
    <property type="entry name" value="MMR_HSR1"/>
    <property type="match status" value="1"/>
</dbReference>
<dbReference type="OrthoDB" id="61815at2759"/>
<dbReference type="Proteomes" id="UP000002729">
    <property type="component" value="Unassembled WGS sequence"/>
</dbReference>
<evidence type="ECO:0000256" key="4">
    <source>
        <dbReference type="ARBA" id="ARBA00023134"/>
    </source>
</evidence>
<dbReference type="GO" id="GO:0005525">
    <property type="term" value="F:GTP binding"/>
    <property type="evidence" value="ECO:0007669"/>
    <property type="project" value="UniProtKB-KW"/>
</dbReference>
<protein>
    <recommendedName>
        <fullName evidence="6">G domain-containing protein</fullName>
    </recommendedName>
</protein>
<feature type="domain" description="G" evidence="6">
    <location>
        <begin position="142"/>
        <end position="203"/>
    </location>
</feature>
<keyword evidence="4" id="KW-0342">GTP-binding</keyword>
<dbReference type="KEGG" id="aaf:AURANDRAFT_14236"/>
<dbReference type="GeneID" id="20218372"/>
<name>F0XXR6_AURAN</name>
<dbReference type="InterPro" id="IPR027417">
    <property type="entry name" value="P-loop_NTPase"/>
</dbReference>
<dbReference type="PRINTS" id="PR00326">
    <property type="entry name" value="GTP1OBG"/>
</dbReference>
<feature type="compositionally biased region" description="Low complexity" evidence="5">
    <location>
        <begin position="95"/>
        <end position="112"/>
    </location>
</feature>
<dbReference type="InterPro" id="IPR043358">
    <property type="entry name" value="GNL1-like"/>
</dbReference>
<feature type="non-terminal residue" evidence="7">
    <location>
        <position position="247"/>
    </location>
</feature>
<evidence type="ECO:0000259" key="6">
    <source>
        <dbReference type="Pfam" id="PF01926"/>
    </source>
</evidence>
<reference evidence="7 8" key="1">
    <citation type="journal article" date="2011" name="Proc. Natl. Acad. Sci. U.S.A.">
        <title>Niche of harmful alga Aureococcus anophagefferens revealed through ecogenomics.</title>
        <authorList>
            <person name="Gobler C.J."/>
            <person name="Berry D.L."/>
            <person name="Dyhrman S.T."/>
            <person name="Wilhelm S.W."/>
            <person name="Salamov A."/>
            <person name="Lobanov A.V."/>
            <person name="Zhang Y."/>
            <person name="Collier J.L."/>
            <person name="Wurch L.L."/>
            <person name="Kustka A.B."/>
            <person name="Dill B.D."/>
            <person name="Shah M."/>
            <person name="VerBerkmoes N.C."/>
            <person name="Kuo A."/>
            <person name="Terry A."/>
            <person name="Pangilinan J."/>
            <person name="Lindquist E.A."/>
            <person name="Lucas S."/>
            <person name="Paulsen I.T."/>
            <person name="Hattenrath-Lehmann T.K."/>
            <person name="Talmage S.C."/>
            <person name="Walker E.A."/>
            <person name="Koch F."/>
            <person name="Burson A.M."/>
            <person name="Marcoval M.A."/>
            <person name="Tang Y.Z."/>
            <person name="Lecleir G.R."/>
            <person name="Coyne K.J."/>
            <person name="Berg G.M."/>
            <person name="Bertrand E.M."/>
            <person name="Saito M.A."/>
            <person name="Gladyshev V.N."/>
            <person name="Grigoriev I.V."/>
        </authorList>
    </citation>
    <scope>NUCLEOTIDE SEQUENCE [LARGE SCALE GENOMIC DNA]</scope>
    <source>
        <strain evidence="8">CCMP 1984</strain>
    </source>
</reference>
<gene>
    <name evidence="7" type="ORF">AURANDRAFT_14236</name>
</gene>
<dbReference type="eggNOG" id="KOG1424">
    <property type="taxonomic scope" value="Eukaryota"/>
</dbReference>
<evidence type="ECO:0000256" key="5">
    <source>
        <dbReference type="SAM" id="MobiDB-lite"/>
    </source>
</evidence>
<dbReference type="InParanoid" id="F0XXR6"/>
<dbReference type="RefSeq" id="XP_009033093.1">
    <property type="nucleotide sequence ID" value="XM_009034845.1"/>
</dbReference>
<accession>F0XXR6</accession>
<dbReference type="EMBL" id="GL833121">
    <property type="protein sequence ID" value="EGB11991.1"/>
    <property type="molecule type" value="Genomic_DNA"/>
</dbReference>
<dbReference type="PANTHER" id="PTHR45709">
    <property type="entry name" value="LARGE SUBUNIT GTPASE 1 HOMOLOG-RELATED"/>
    <property type="match status" value="1"/>
</dbReference>
<evidence type="ECO:0000313" key="7">
    <source>
        <dbReference type="EMBL" id="EGB11991.1"/>
    </source>
</evidence>